<protein>
    <submittedName>
        <fullName evidence="1">Uncharacterized protein</fullName>
    </submittedName>
</protein>
<proteinExistence type="predicted"/>
<dbReference type="EMBL" id="JAVYJV010000001">
    <property type="protein sequence ID" value="KAK4379017.1"/>
    <property type="molecule type" value="Genomic_DNA"/>
</dbReference>
<gene>
    <name evidence="1" type="ORF">RND71_000879</name>
</gene>
<name>A0AAE1SZR4_9SOLA</name>
<evidence type="ECO:0000313" key="2">
    <source>
        <dbReference type="Proteomes" id="UP001291623"/>
    </source>
</evidence>
<accession>A0AAE1SZR4</accession>
<keyword evidence="2" id="KW-1185">Reference proteome</keyword>
<dbReference type="Proteomes" id="UP001291623">
    <property type="component" value="Unassembled WGS sequence"/>
</dbReference>
<evidence type="ECO:0000313" key="1">
    <source>
        <dbReference type="EMBL" id="KAK4379017.1"/>
    </source>
</evidence>
<comment type="caution">
    <text evidence="1">The sequence shown here is derived from an EMBL/GenBank/DDBJ whole genome shotgun (WGS) entry which is preliminary data.</text>
</comment>
<reference evidence="1" key="1">
    <citation type="submission" date="2023-12" db="EMBL/GenBank/DDBJ databases">
        <title>Genome assembly of Anisodus tanguticus.</title>
        <authorList>
            <person name="Wang Y.-J."/>
        </authorList>
    </citation>
    <scope>NUCLEOTIDE SEQUENCE</scope>
    <source>
        <strain evidence="1">KB-2021</strain>
        <tissue evidence="1">Leaf</tissue>
    </source>
</reference>
<dbReference type="AlphaFoldDB" id="A0AAE1SZR4"/>
<organism evidence="1 2">
    <name type="scientific">Anisodus tanguticus</name>
    <dbReference type="NCBI Taxonomy" id="243964"/>
    <lineage>
        <taxon>Eukaryota</taxon>
        <taxon>Viridiplantae</taxon>
        <taxon>Streptophyta</taxon>
        <taxon>Embryophyta</taxon>
        <taxon>Tracheophyta</taxon>
        <taxon>Spermatophyta</taxon>
        <taxon>Magnoliopsida</taxon>
        <taxon>eudicotyledons</taxon>
        <taxon>Gunneridae</taxon>
        <taxon>Pentapetalae</taxon>
        <taxon>asterids</taxon>
        <taxon>lamiids</taxon>
        <taxon>Solanales</taxon>
        <taxon>Solanaceae</taxon>
        <taxon>Solanoideae</taxon>
        <taxon>Hyoscyameae</taxon>
        <taxon>Anisodus</taxon>
    </lineage>
</organism>
<sequence>MSANSQSNHFWELAENDLGYYQALANYYVSRNNGDHYAPHHASAFTGPTSFDYIPDPYLWDVYAAYFHDNYSAFIAPRHTYNEQSSFKYVEDPYLWDDGYNQLTCEFIDNVYDTNENKVIDYHQAPTDSHYVLRNIDDHYFAPHNLDHSSAFTGHGHTYNGQSLFDHTEDPSL</sequence>